<dbReference type="InterPro" id="IPR050563">
    <property type="entry name" value="4-hydroxybenzoyl-CoA_TE"/>
</dbReference>
<dbReference type="Pfam" id="PF13279">
    <property type="entry name" value="4HBT_2"/>
    <property type="match status" value="1"/>
</dbReference>
<dbReference type="CDD" id="cd00586">
    <property type="entry name" value="4HBT"/>
    <property type="match status" value="1"/>
</dbReference>
<dbReference type="EMBL" id="BAAAGE010000003">
    <property type="protein sequence ID" value="GAA0725865.1"/>
    <property type="molecule type" value="Genomic_DNA"/>
</dbReference>
<accession>A0ABP3U720</accession>
<sequence length="133" mass="15483">MIRTYQGTVYPWNCDHMNHMNVQFYVEKFDQATWNLFSSLGLTAKYMKENNSGMVALEQNIKYFREVVAGEVLGINSHFLEVYGKKILLKHIMKNLETGIVVSESELLGLYIDTVKRKGIEIPEFVSKKWNEI</sequence>
<name>A0ABP3U720_9FLAO</name>
<reference evidence="2" key="1">
    <citation type="journal article" date="2019" name="Int. J. Syst. Evol. Microbiol.">
        <title>The Global Catalogue of Microorganisms (GCM) 10K type strain sequencing project: providing services to taxonomists for standard genome sequencing and annotation.</title>
        <authorList>
            <consortium name="The Broad Institute Genomics Platform"/>
            <consortium name="The Broad Institute Genome Sequencing Center for Infectious Disease"/>
            <person name="Wu L."/>
            <person name="Ma J."/>
        </authorList>
    </citation>
    <scope>NUCLEOTIDE SEQUENCE [LARGE SCALE GENOMIC DNA]</scope>
    <source>
        <strain evidence="2">JCM 15974</strain>
    </source>
</reference>
<comment type="caution">
    <text evidence="1">The sequence shown here is derived from an EMBL/GenBank/DDBJ whole genome shotgun (WGS) entry which is preliminary data.</text>
</comment>
<dbReference type="PANTHER" id="PTHR31793:SF2">
    <property type="entry name" value="BLR1345 PROTEIN"/>
    <property type="match status" value="1"/>
</dbReference>
<proteinExistence type="predicted"/>
<dbReference type="PANTHER" id="PTHR31793">
    <property type="entry name" value="4-HYDROXYBENZOYL-COA THIOESTERASE FAMILY MEMBER"/>
    <property type="match status" value="1"/>
</dbReference>
<gene>
    <name evidence="1" type="ORF">GCM10009430_32160</name>
</gene>
<organism evidence="1 2">
    <name type="scientific">Aquimarina litoralis</name>
    <dbReference type="NCBI Taxonomy" id="584605"/>
    <lineage>
        <taxon>Bacteria</taxon>
        <taxon>Pseudomonadati</taxon>
        <taxon>Bacteroidota</taxon>
        <taxon>Flavobacteriia</taxon>
        <taxon>Flavobacteriales</taxon>
        <taxon>Flavobacteriaceae</taxon>
        <taxon>Aquimarina</taxon>
    </lineage>
</organism>
<dbReference type="Proteomes" id="UP001501758">
    <property type="component" value="Unassembled WGS sequence"/>
</dbReference>
<keyword evidence="2" id="KW-1185">Reference proteome</keyword>
<dbReference type="RefSeq" id="WP_343913288.1">
    <property type="nucleotide sequence ID" value="NZ_BAAAGE010000003.1"/>
</dbReference>
<protein>
    <submittedName>
        <fullName evidence="1">Acyl-CoA thioesterase</fullName>
    </submittedName>
</protein>
<evidence type="ECO:0000313" key="1">
    <source>
        <dbReference type="EMBL" id="GAA0725865.1"/>
    </source>
</evidence>
<dbReference type="Gene3D" id="3.10.129.10">
    <property type="entry name" value="Hotdog Thioesterase"/>
    <property type="match status" value="1"/>
</dbReference>
<dbReference type="SUPFAM" id="SSF54637">
    <property type="entry name" value="Thioesterase/thiol ester dehydrase-isomerase"/>
    <property type="match status" value="1"/>
</dbReference>
<evidence type="ECO:0000313" key="2">
    <source>
        <dbReference type="Proteomes" id="UP001501758"/>
    </source>
</evidence>
<dbReference type="InterPro" id="IPR029069">
    <property type="entry name" value="HotDog_dom_sf"/>
</dbReference>